<dbReference type="AlphaFoldDB" id="A0A1M6E6S4"/>
<keyword evidence="2" id="KW-1185">Reference proteome</keyword>
<name>A0A1M6E6S4_9BACE</name>
<sequence length="95" mass="11165">MWRYCIVLRILAYLQAIDGEKGYYLRGIKSNVVLHLYCNVVAYALQRYCIGFAVMLHRLCSDTVCLILKMVVTIRGWLLNKLSHLIFPYWKGCQF</sequence>
<dbReference type="GeneID" id="92715122"/>
<organism evidence="1 2">
    <name type="scientific">Bacteroides stercorirosoris</name>
    <dbReference type="NCBI Taxonomy" id="871324"/>
    <lineage>
        <taxon>Bacteria</taxon>
        <taxon>Pseudomonadati</taxon>
        <taxon>Bacteroidota</taxon>
        <taxon>Bacteroidia</taxon>
        <taxon>Bacteroidales</taxon>
        <taxon>Bacteroidaceae</taxon>
        <taxon>Bacteroides</taxon>
    </lineage>
</organism>
<gene>
    <name evidence="1" type="ORF">SAMN05444350_108138</name>
</gene>
<evidence type="ECO:0000313" key="2">
    <source>
        <dbReference type="Proteomes" id="UP000184192"/>
    </source>
</evidence>
<evidence type="ECO:0000313" key="1">
    <source>
        <dbReference type="EMBL" id="SHI81125.1"/>
    </source>
</evidence>
<dbReference type="Proteomes" id="UP000184192">
    <property type="component" value="Unassembled WGS sequence"/>
</dbReference>
<accession>A0A1M6E6S4</accession>
<feature type="non-terminal residue" evidence="1">
    <location>
        <position position="95"/>
    </location>
</feature>
<proteinExistence type="predicted"/>
<dbReference type="RefSeq" id="WP_217653890.1">
    <property type="nucleotide sequence ID" value="NZ_FQZN01000008.1"/>
</dbReference>
<protein>
    <submittedName>
        <fullName evidence="1">Uncharacterized protein</fullName>
    </submittedName>
</protein>
<dbReference type="EMBL" id="FQZN01000008">
    <property type="protein sequence ID" value="SHI81125.1"/>
    <property type="molecule type" value="Genomic_DNA"/>
</dbReference>
<reference evidence="2" key="1">
    <citation type="submission" date="2016-11" db="EMBL/GenBank/DDBJ databases">
        <authorList>
            <person name="Varghese N."/>
            <person name="Submissions S."/>
        </authorList>
    </citation>
    <scope>NUCLEOTIDE SEQUENCE [LARGE SCALE GENOMIC DNA]</scope>
    <source>
        <strain evidence="2">DSM 26884</strain>
    </source>
</reference>